<keyword evidence="2" id="KW-1185">Reference proteome</keyword>
<protein>
    <submittedName>
        <fullName evidence="1">Uncharacterized protein</fullName>
    </submittedName>
</protein>
<name>A0A4Q4T209_9PEZI</name>
<accession>A0A4Q4T209</accession>
<sequence length="417" mass="46695">MHDHIHGSPLVYPPEVVGHQFCSRCKVLIKCCSFGLDCPSRAFIDDKLCRYCADNAHLLEGEDDEAFENDVAAYTRFHLHTAHLLNDAQRVRAGRAGLKPWQLRELRRMRRTENSAVEEARVKEGCRDTWPLPGLGAPSDSVDYETACYEMETRIYKQVTEKEEELLEDWNDRRLQMGVVEPRPALTWVIAMGDNQRPVWELDKLPPKQPPLSPAPHGLAPFIPGLSLDTEDSMIYPQYGSTVFQEMATKGLDAVYGSLTLPLEPADPVIYQQHEGIIVQEGAIREFQMDYANPSLPPEPADSILYQGDATEAFDMGYGNQLLAPLPTDDILLPRDMDAAASFLHARDDILSITPCYSAILNSVDEISSLETCVDAFRWGEQGLHMEFDAGLDKEPVLRHNESDDAHCLSLASDIVG</sequence>
<dbReference type="Proteomes" id="UP000293360">
    <property type="component" value="Unassembled WGS sequence"/>
</dbReference>
<reference evidence="1 2" key="1">
    <citation type="submission" date="2018-06" db="EMBL/GenBank/DDBJ databases">
        <title>Complete Genomes of Monosporascus.</title>
        <authorList>
            <person name="Robinson A.J."/>
            <person name="Natvig D.O."/>
        </authorList>
    </citation>
    <scope>NUCLEOTIDE SEQUENCE [LARGE SCALE GENOMIC DNA]</scope>
    <source>
        <strain evidence="1 2">CBS 110550</strain>
    </source>
</reference>
<gene>
    <name evidence="1" type="ORF">DL764_007763</name>
</gene>
<dbReference type="EMBL" id="QJNU01000559">
    <property type="protein sequence ID" value="RYO94938.1"/>
    <property type="molecule type" value="Genomic_DNA"/>
</dbReference>
<evidence type="ECO:0000313" key="2">
    <source>
        <dbReference type="Proteomes" id="UP000293360"/>
    </source>
</evidence>
<dbReference type="OrthoDB" id="4752696at2759"/>
<organism evidence="1 2">
    <name type="scientific">Monosporascus ibericus</name>
    <dbReference type="NCBI Taxonomy" id="155417"/>
    <lineage>
        <taxon>Eukaryota</taxon>
        <taxon>Fungi</taxon>
        <taxon>Dikarya</taxon>
        <taxon>Ascomycota</taxon>
        <taxon>Pezizomycotina</taxon>
        <taxon>Sordariomycetes</taxon>
        <taxon>Xylariomycetidae</taxon>
        <taxon>Xylariales</taxon>
        <taxon>Xylariales incertae sedis</taxon>
        <taxon>Monosporascus</taxon>
    </lineage>
</organism>
<proteinExistence type="predicted"/>
<dbReference type="AlphaFoldDB" id="A0A4Q4T209"/>
<comment type="caution">
    <text evidence="1">The sequence shown here is derived from an EMBL/GenBank/DDBJ whole genome shotgun (WGS) entry which is preliminary data.</text>
</comment>
<evidence type="ECO:0000313" key="1">
    <source>
        <dbReference type="EMBL" id="RYO94938.1"/>
    </source>
</evidence>